<dbReference type="EMBL" id="CP136890">
    <property type="protein sequence ID" value="WOK91858.1"/>
    <property type="molecule type" value="Genomic_DNA"/>
</dbReference>
<name>A0AAQ3JML9_9LILI</name>
<sequence>MGNCIELQKPVTWVDDEDDDWEPMEDRRSSRKHQGQTGNAKEKGSTEIRIKISKKQLEELLRQVDGQGLPLRQVLADLAGVADFGRLHEQERHWRPRLQSIPEVAE</sequence>
<evidence type="ECO:0000313" key="3">
    <source>
        <dbReference type="Proteomes" id="UP001327560"/>
    </source>
</evidence>
<feature type="region of interest" description="Disordered" evidence="1">
    <location>
        <begin position="9"/>
        <end position="48"/>
    </location>
</feature>
<keyword evidence="3" id="KW-1185">Reference proteome</keyword>
<organism evidence="2 3">
    <name type="scientific">Canna indica</name>
    <name type="common">Indian-shot</name>
    <dbReference type="NCBI Taxonomy" id="4628"/>
    <lineage>
        <taxon>Eukaryota</taxon>
        <taxon>Viridiplantae</taxon>
        <taxon>Streptophyta</taxon>
        <taxon>Embryophyta</taxon>
        <taxon>Tracheophyta</taxon>
        <taxon>Spermatophyta</taxon>
        <taxon>Magnoliopsida</taxon>
        <taxon>Liliopsida</taxon>
        <taxon>Zingiberales</taxon>
        <taxon>Cannaceae</taxon>
        <taxon>Canna</taxon>
    </lineage>
</organism>
<gene>
    <name evidence="2" type="ORF">Cni_G00549</name>
</gene>
<feature type="compositionally biased region" description="Acidic residues" evidence="1">
    <location>
        <begin position="14"/>
        <end position="23"/>
    </location>
</feature>
<reference evidence="2 3" key="1">
    <citation type="submission" date="2023-10" db="EMBL/GenBank/DDBJ databases">
        <title>Chromosome-scale genome assembly provides insights into flower coloration mechanisms of Canna indica.</title>
        <authorList>
            <person name="Li C."/>
        </authorList>
    </citation>
    <scope>NUCLEOTIDE SEQUENCE [LARGE SCALE GENOMIC DNA]</scope>
    <source>
        <tissue evidence="2">Flower</tissue>
    </source>
</reference>
<proteinExistence type="predicted"/>
<evidence type="ECO:0000256" key="1">
    <source>
        <dbReference type="SAM" id="MobiDB-lite"/>
    </source>
</evidence>
<protein>
    <submittedName>
        <fullName evidence="2">Uncharacterized protein</fullName>
    </submittedName>
</protein>
<dbReference type="AlphaFoldDB" id="A0AAQ3JML9"/>
<dbReference type="PANTHER" id="PTHR33647">
    <property type="entry name" value="OS01G0793900 PROTEIN"/>
    <property type="match status" value="1"/>
</dbReference>
<dbReference type="Proteomes" id="UP001327560">
    <property type="component" value="Chromosome 1"/>
</dbReference>
<accession>A0AAQ3JML9</accession>
<evidence type="ECO:0000313" key="2">
    <source>
        <dbReference type="EMBL" id="WOK91858.1"/>
    </source>
</evidence>
<dbReference type="PANTHER" id="PTHR33647:SF5">
    <property type="entry name" value="OS01G0793900 PROTEIN"/>
    <property type="match status" value="1"/>
</dbReference>